<dbReference type="InterPro" id="IPR038883">
    <property type="entry name" value="AN11006-like"/>
</dbReference>
<sequence length="240" mass="26550">MEGSFLQRIPVELRLDIYERVLKQQTPVFVANEAQRRLRYGSRLPANTLAITQTCKEVRREIAQLFFTCNDFSITGPQVTAYRRVEGAKCVNHPLSGFVATIGPANAGMVHGVQVMLGEVFAGPMMRRNSLQWGAEIGIYLTRLLEKAPDVLSKRDIVASVELIAWSEDQQCSGDRSTILLPLDRHMAAEVVLKLAEVMEQQTGANDGASASSSFGQGAKEMRRMASTVRQVKFSDSDSE</sequence>
<evidence type="ECO:0000313" key="2">
    <source>
        <dbReference type="EMBL" id="KAK5696540.1"/>
    </source>
</evidence>
<dbReference type="PANTHER" id="PTHR42085:SF1">
    <property type="entry name" value="F-BOX DOMAIN-CONTAINING PROTEIN"/>
    <property type="match status" value="1"/>
</dbReference>
<organism evidence="2 3">
    <name type="scientific">Elasticomyces elasticus</name>
    <dbReference type="NCBI Taxonomy" id="574655"/>
    <lineage>
        <taxon>Eukaryota</taxon>
        <taxon>Fungi</taxon>
        <taxon>Dikarya</taxon>
        <taxon>Ascomycota</taxon>
        <taxon>Pezizomycotina</taxon>
        <taxon>Dothideomycetes</taxon>
        <taxon>Dothideomycetidae</taxon>
        <taxon>Mycosphaerellales</taxon>
        <taxon>Teratosphaeriaceae</taxon>
        <taxon>Elasticomyces</taxon>
    </lineage>
</organism>
<evidence type="ECO:0000313" key="3">
    <source>
        <dbReference type="Proteomes" id="UP001310594"/>
    </source>
</evidence>
<accession>A0AAN7ZZG2</accession>
<gene>
    <name evidence="2" type="ORF">LTR97_007843</name>
</gene>
<dbReference type="EMBL" id="JAVRQU010000012">
    <property type="protein sequence ID" value="KAK5696540.1"/>
    <property type="molecule type" value="Genomic_DNA"/>
</dbReference>
<dbReference type="AlphaFoldDB" id="A0AAN7ZZG2"/>
<comment type="caution">
    <text evidence="2">The sequence shown here is derived from an EMBL/GenBank/DDBJ whole genome shotgun (WGS) entry which is preliminary data.</text>
</comment>
<name>A0AAN7ZZG2_9PEZI</name>
<feature type="compositionally biased region" description="Low complexity" evidence="1">
    <location>
        <begin position="208"/>
        <end position="219"/>
    </location>
</feature>
<protein>
    <submittedName>
        <fullName evidence="2">Uncharacterized protein</fullName>
    </submittedName>
</protein>
<dbReference type="Proteomes" id="UP001310594">
    <property type="component" value="Unassembled WGS sequence"/>
</dbReference>
<proteinExistence type="predicted"/>
<feature type="region of interest" description="Disordered" evidence="1">
    <location>
        <begin position="203"/>
        <end position="240"/>
    </location>
</feature>
<evidence type="ECO:0000256" key="1">
    <source>
        <dbReference type="SAM" id="MobiDB-lite"/>
    </source>
</evidence>
<reference evidence="2" key="1">
    <citation type="submission" date="2023-08" db="EMBL/GenBank/DDBJ databases">
        <title>Black Yeasts Isolated from many extreme environments.</title>
        <authorList>
            <person name="Coleine C."/>
            <person name="Stajich J.E."/>
            <person name="Selbmann L."/>
        </authorList>
    </citation>
    <scope>NUCLEOTIDE SEQUENCE</scope>
    <source>
        <strain evidence="2">CCFEE 5810</strain>
    </source>
</reference>
<dbReference type="PANTHER" id="PTHR42085">
    <property type="entry name" value="F-BOX DOMAIN-CONTAINING PROTEIN"/>
    <property type="match status" value="1"/>
</dbReference>